<keyword evidence="4" id="KW-1185">Reference proteome</keyword>
<gene>
    <name evidence="3" type="ORF">FVP33_07445</name>
</gene>
<reference evidence="3 4" key="1">
    <citation type="submission" date="2019-08" db="EMBL/GenBank/DDBJ databases">
        <title>Bacterial whole genome sequence for Glaciihabitans sp. CHu50b-6-2.</title>
        <authorList>
            <person name="Jin L."/>
        </authorList>
    </citation>
    <scope>NUCLEOTIDE SEQUENCE [LARGE SCALE GENOMIC DNA]</scope>
    <source>
        <strain evidence="3 4">CHu50b-6-2</strain>
    </source>
</reference>
<proteinExistence type="predicted"/>
<evidence type="ECO:0000256" key="1">
    <source>
        <dbReference type="SAM" id="MobiDB-lite"/>
    </source>
</evidence>
<dbReference type="AlphaFoldDB" id="A0A5C8UTW3"/>
<dbReference type="RefSeq" id="WP_147782970.1">
    <property type="nucleotide sequence ID" value="NZ_VRMG01000005.1"/>
</dbReference>
<keyword evidence="2" id="KW-1133">Transmembrane helix</keyword>
<evidence type="ECO:0000313" key="4">
    <source>
        <dbReference type="Proteomes" id="UP000321379"/>
    </source>
</evidence>
<evidence type="ECO:0000256" key="2">
    <source>
        <dbReference type="SAM" id="Phobius"/>
    </source>
</evidence>
<evidence type="ECO:0008006" key="5">
    <source>
        <dbReference type="Google" id="ProtNLM"/>
    </source>
</evidence>
<dbReference type="EMBL" id="VRMG01000005">
    <property type="protein sequence ID" value="TXN31383.1"/>
    <property type="molecule type" value="Genomic_DNA"/>
</dbReference>
<organism evidence="3 4">
    <name type="scientific">Lacisediminihabitans profunda</name>
    <dbReference type="NCBI Taxonomy" id="2594790"/>
    <lineage>
        <taxon>Bacteria</taxon>
        <taxon>Bacillati</taxon>
        <taxon>Actinomycetota</taxon>
        <taxon>Actinomycetes</taxon>
        <taxon>Micrococcales</taxon>
        <taxon>Microbacteriaceae</taxon>
        <taxon>Lacisediminihabitans</taxon>
    </lineage>
</organism>
<sequence length="120" mass="12487">MSDQQPSLPSLTAGEPIADVDDHDAPRGTNRLAPASLYLGIAGAALSLIPVAGPFLCWLPALLAIVFGFLSLRTARSLNGLRHTEALWGTLLGFAPVPITALWLAFGIALGGITDHPIGH</sequence>
<protein>
    <recommendedName>
        <fullName evidence="5">DUF4190 domain-containing protein</fullName>
    </recommendedName>
</protein>
<dbReference type="Proteomes" id="UP000321379">
    <property type="component" value="Unassembled WGS sequence"/>
</dbReference>
<accession>A0A5C8UTW3</accession>
<comment type="caution">
    <text evidence="3">The sequence shown here is derived from an EMBL/GenBank/DDBJ whole genome shotgun (WGS) entry which is preliminary data.</text>
</comment>
<evidence type="ECO:0000313" key="3">
    <source>
        <dbReference type="EMBL" id="TXN31383.1"/>
    </source>
</evidence>
<keyword evidence="2" id="KW-0472">Membrane</keyword>
<feature type="region of interest" description="Disordered" evidence="1">
    <location>
        <begin position="1"/>
        <end position="27"/>
    </location>
</feature>
<feature type="transmembrane region" description="Helical" evidence="2">
    <location>
        <begin position="37"/>
        <end position="70"/>
    </location>
</feature>
<keyword evidence="2" id="KW-0812">Transmembrane</keyword>
<feature type="transmembrane region" description="Helical" evidence="2">
    <location>
        <begin position="91"/>
        <end position="113"/>
    </location>
</feature>
<feature type="compositionally biased region" description="Polar residues" evidence="1">
    <location>
        <begin position="1"/>
        <end position="10"/>
    </location>
</feature>
<name>A0A5C8UTW3_9MICO</name>